<dbReference type="Pfam" id="PF00013">
    <property type="entry name" value="KH_1"/>
    <property type="match status" value="1"/>
</dbReference>
<keyword evidence="4" id="KW-1185">Reference proteome</keyword>
<dbReference type="InterPro" id="IPR004088">
    <property type="entry name" value="KH_dom_type_1"/>
</dbReference>
<dbReference type="InterPro" id="IPR047554">
    <property type="entry name" value="BICC1_KH-I_rpt2"/>
</dbReference>
<dbReference type="CDD" id="cd22421">
    <property type="entry name" value="KH-I_BICC1_rpt2"/>
    <property type="match status" value="1"/>
</dbReference>
<dbReference type="PANTHER" id="PTHR10627">
    <property type="entry name" value="SCP160"/>
    <property type="match status" value="1"/>
</dbReference>
<dbReference type="GO" id="GO:0005737">
    <property type="term" value="C:cytoplasm"/>
    <property type="evidence" value="ECO:0007669"/>
    <property type="project" value="TreeGrafter"/>
</dbReference>
<dbReference type="WBParaSite" id="SRDH1_17670.3">
    <property type="protein sequence ID" value="SRDH1_17670.3"/>
    <property type="gene ID" value="SRDH1_17670"/>
</dbReference>
<keyword evidence="2" id="KW-0694">RNA-binding</keyword>
<dbReference type="PANTHER" id="PTHR10627:SF69">
    <property type="entry name" value="PROTEIN BICAUDAL C"/>
    <property type="match status" value="1"/>
</dbReference>
<dbReference type="AlphaFoldDB" id="A0AA85EPP9"/>
<organism evidence="4 5">
    <name type="scientific">Schistosoma rodhaini</name>
    <dbReference type="NCBI Taxonomy" id="6188"/>
    <lineage>
        <taxon>Eukaryota</taxon>
        <taxon>Metazoa</taxon>
        <taxon>Spiralia</taxon>
        <taxon>Lophotrochozoa</taxon>
        <taxon>Platyhelminthes</taxon>
        <taxon>Trematoda</taxon>
        <taxon>Digenea</taxon>
        <taxon>Strigeidida</taxon>
        <taxon>Schistosomatoidea</taxon>
        <taxon>Schistosomatidae</taxon>
        <taxon>Schistosoma</taxon>
    </lineage>
</organism>
<accession>A0AA85EPP9</accession>
<dbReference type="Proteomes" id="UP000050792">
    <property type="component" value="Unassembled WGS sequence"/>
</dbReference>
<reference evidence="5" key="2">
    <citation type="submission" date="2023-11" db="UniProtKB">
        <authorList>
            <consortium name="WormBaseParasite"/>
        </authorList>
    </citation>
    <scope>IDENTIFICATION</scope>
</reference>
<reference evidence="4" key="1">
    <citation type="submission" date="2022-06" db="EMBL/GenBank/DDBJ databases">
        <authorList>
            <person name="Berger JAMES D."/>
            <person name="Berger JAMES D."/>
        </authorList>
    </citation>
    <scope>NUCLEOTIDE SEQUENCE [LARGE SCALE GENOMIC DNA]</scope>
</reference>
<dbReference type="SUPFAM" id="SSF54791">
    <property type="entry name" value="Eukaryotic type KH-domain (KH-domain type I)"/>
    <property type="match status" value="1"/>
</dbReference>
<dbReference type="GO" id="GO:0003723">
    <property type="term" value="F:RNA binding"/>
    <property type="evidence" value="ECO:0007669"/>
    <property type="project" value="UniProtKB-UniRule"/>
</dbReference>
<dbReference type="Gene3D" id="3.30.310.270">
    <property type="match status" value="2"/>
</dbReference>
<dbReference type="InterPro" id="IPR004087">
    <property type="entry name" value="KH_dom"/>
</dbReference>
<keyword evidence="1" id="KW-0677">Repeat</keyword>
<sequence>MNLLNSNIISNDINLSKYFNRTNTILGSGTLSSNYNNHLNKTIKRVTLKIDVSHTNHSHIIGRYGWNIKTIMMSTQCRIHFPDSNRNSSIIKSNQVSITGQLENVEKARRIIRDFIPVNMYINMDTKHSFMLCNQISSKNLIKLIHETTGANVNFVSSIHSITNSSCSSSSSSLLFNKQLNSIDYFSNYLNKNENLNFYKLNLNNHLLNQSMNKKLNLIHIYGNVDNVFLARQLITNLLPVVLIFDVDIIQGEWLENFNFTNLCQYYEVNLTIRNKPKDLVKSVVIKTTEKNIRSLYVMWELIQDLLLQFTNNKICEINNSSCLNSSAFRIQTQRSWSDDILKPNEESTKILSSKNKRKILGNKEGNKLSREEILLKYTSFSTSVSPSPLTSFSLFHHDPMNLVNRNNDLRLMSYESNSKLLPTFEHNGEWNKCGDFEENINFYAQKKFIEESNGNS</sequence>
<evidence type="ECO:0000313" key="5">
    <source>
        <dbReference type="WBParaSite" id="SRDH1_17670.3"/>
    </source>
</evidence>
<evidence type="ECO:0000313" key="4">
    <source>
        <dbReference type="Proteomes" id="UP000050792"/>
    </source>
</evidence>
<dbReference type="Pfam" id="PF22985">
    <property type="entry name" value="KH_BICC1"/>
    <property type="match status" value="1"/>
</dbReference>
<dbReference type="InterPro" id="IPR036612">
    <property type="entry name" value="KH_dom_type_1_sf"/>
</dbReference>
<evidence type="ECO:0000256" key="1">
    <source>
        <dbReference type="ARBA" id="ARBA00022737"/>
    </source>
</evidence>
<name>A0AA85EPP9_9TREM</name>
<dbReference type="PROSITE" id="PS50084">
    <property type="entry name" value="KH_TYPE_1"/>
    <property type="match status" value="1"/>
</dbReference>
<feature type="domain" description="K Homology" evidence="3">
    <location>
        <begin position="44"/>
        <end position="117"/>
    </location>
</feature>
<proteinExistence type="predicted"/>
<evidence type="ECO:0000256" key="2">
    <source>
        <dbReference type="PROSITE-ProRule" id="PRU00117"/>
    </source>
</evidence>
<evidence type="ECO:0000259" key="3">
    <source>
        <dbReference type="SMART" id="SM00322"/>
    </source>
</evidence>
<protein>
    <recommendedName>
        <fullName evidence="3">K Homology domain-containing protein</fullName>
    </recommendedName>
</protein>
<dbReference type="InterPro" id="IPR054727">
    <property type="entry name" value="BICC1_KH"/>
</dbReference>
<dbReference type="SMART" id="SM00322">
    <property type="entry name" value="KH"/>
    <property type="match status" value="1"/>
</dbReference>